<proteinExistence type="predicted"/>
<evidence type="ECO:0000313" key="3">
    <source>
        <dbReference type="Proteomes" id="UP000002668"/>
    </source>
</evidence>
<protein>
    <submittedName>
        <fullName evidence="2">Predicted protein</fullName>
    </submittedName>
</protein>
<evidence type="ECO:0000313" key="2">
    <source>
        <dbReference type="EMBL" id="CBX90827.1"/>
    </source>
</evidence>
<reference evidence="3" key="1">
    <citation type="journal article" date="2011" name="Nat. Commun.">
        <title>Effector diversification within compartments of the Leptosphaeria maculans genome affected by Repeat-Induced Point mutations.</title>
        <authorList>
            <person name="Rouxel T."/>
            <person name="Grandaubert J."/>
            <person name="Hane J.K."/>
            <person name="Hoede C."/>
            <person name="van de Wouw A.P."/>
            <person name="Couloux A."/>
            <person name="Dominguez V."/>
            <person name="Anthouard V."/>
            <person name="Bally P."/>
            <person name="Bourras S."/>
            <person name="Cozijnsen A.J."/>
            <person name="Ciuffetti L.M."/>
            <person name="Degrave A."/>
            <person name="Dilmaghani A."/>
            <person name="Duret L."/>
            <person name="Fudal I."/>
            <person name="Goodwin S.B."/>
            <person name="Gout L."/>
            <person name="Glaser N."/>
            <person name="Linglin J."/>
            <person name="Kema G.H.J."/>
            <person name="Lapalu N."/>
            <person name="Lawrence C.B."/>
            <person name="May K."/>
            <person name="Meyer M."/>
            <person name="Ollivier B."/>
            <person name="Poulain J."/>
            <person name="Schoch C.L."/>
            <person name="Simon A."/>
            <person name="Spatafora J.W."/>
            <person name="Stachowiak A."/>
            <person name="Turgeon B.G."/>
            <person name="Tyler B.M."/>
            <person name="Vincent D."/>
            <person name="Weissenbach J."/>
            <person name="Amselem J."/>
            <person name="Quesneville H."/>
            <person name="Oliver R.P."/>
            <person name="Wincker P."/>
            <person name="Balesdent M.-H."/>
            <person name="Howlett B.J."/>
        </authorList>
    </citation>
    <scope>NUCLEOTIDE SEQUENCE [LARGE SCALE GENOMIC DNA]</scope>
    <source>
        <strain evidence="3">JN3 / isolate v23.1.3 / race Av1-4-5-6-7-8</strain>
    </source>
</reference>
<gene>
    <name evidence="2" type="ORF">LEMA_P058610.1</name>
</gene>
<feature type="region of interest" description="Disordered" evidence="1">
    <location>
        <begin position="45"/>
        <end position="109"/>
    </location>
</feature>
<keyword evidence="3" id="KW-1185">Reference proteome</keyword>
<accession>E4ZHJ4</accession>
<dbReference type="VEuPathDB" id="FungiDB:LEMA_P058610.1"/>
<dbReference type="AlphaFoldDB" id="E4ZHJ4"/>
<organism evidence="3">
    <name type="scientific">Leptosphaeria maculans (strain JN3 / isolate v23.1.3 / race Av1-4-5-6-7-8)</name>
    <name type="common">Blackleg fungus</name>
    <name type="synonym">Phoma lingam</name>
    <dbReference type="NCBI Taxonomy" id="985895"/>
    <lineage>
        <taxon>Eukaryota</taxon>
        <taxon>Fungi</taxon>
        <taxon>Dikarya</taxon>
        <taxon>Ascomycota</taxon>
        <taxon>Pezizomycotina</taxon>
        <taxon>Dothideomycetes</taxon>
        <taxon>Pleosporomycetidae</taxon>
        <taxon>Pleosporales</taxon>
        <taxon>Pleosporineae</taxon>
        <taxon>Leptosphaeriaceae</taxon>
        <taxon>Plenodomus</taxon>
        <taxon>Plenodomus lingam/Leptosphaeria maculans species complex</taxon>
    </lineage>
</organism>
<dbReference type="InParanoid" id="E4ZHJ4"/>
<evidence type="ECO:0000256" key="1">
    <source>
        <dbReference type="SAM" id="MobiDB-lite"/>
    </source>
</evidence>
<feature type="compositionally biased region" description="Low complexity" evidence="1">
    <location>
        <begin position="88"/>
        <end position="105"/>
    </location>
</feature>
<sequence length="139" mass="14469">MAVVLGGAEASPLSWDGYGWLACAPVPVPVFCFFPALGGLDDPRNALPHSIKGVDGQPSLPCNSIRSQWSNSIGRSLQSPQSPPGPPIQSQLAPLSLSPSFSPQPHCVGVSSSATLHHLTRLPHSYASTSTTQSTDGQD</sequence>
<dbReference type="Proteomes" id="UP000002668">
    <property type="component" value="Genome"/>
</dbReference>
<feature type="compositionally biased region" description="Polar residues" evidence="1">
    <location>
        <begin position="60"/>
        <end position="75"/>
    </location>
</feature>
<name>E4ZHJ4_LEPMJ</name>
<dbReference type="HOGENOM" id="CLU_1845452_0_0_1"/>
<dbReference type="EMBL" id="FP929065">
    <property type="protein sequence ID" value="CBX90827.1"/>
    <property type="molecule type" value="Genomic_DNA"/>
</dbReference>